<dbReference type="AlphaFoldDB" id="A0A938Y1I5"/>
<dbReference type="EMBL" id="JAFBEB010000007">
    <property type="protein sequence ID" value="MBM7590699.1"/>
    <property type="molecule type" value="Genomic_DNA"/>
</dbReference>
<dbReference type="InterPro" id="IPR001279">
    <property type="entry name" value="Metallo-B-lactamas"/>
</dbReference>
<accession>A0A938Y1I5</accession>
<name>A0A938Y1I5_9BACL</name>
<comment type="function">
    <text evidence="3">Counteracts the endogenous Pycsar antiviral defense system. Phosphodiesterase that enables metal-dependent hydrolysis of host cyclic nucleotide Pycsar defense signals such as cCMP and cUMP.</text>
</comment>
<dbReference type="InterPro" id="IPR022877">
    <property type="entry name" value="UPF0173"/>
</dbReference>
<evidence type="ECO:0000259" key="6">
    <source>
        <dbReference type="SMART" id="SM00849"/>
    </source>
</evidence>
<dbReference type="RefSeq" id="WP_204518451.1">
    <property type="nucleotide sequence ID" value="NZ_BAABIN010000016.1"/>
</dbReference>
<feature type="domain" description="Metallo-beta-lactamase" evidence="6">
    <location>
        <begin position="7"/>
        <end position="192"/>
    </location>
</feature>
<dbReference type="InterPro" id="IPR050114">
    <property type="entry name" value="UPF0173_UPF0282_UlaG_hydrolase"/>
</dbReference>
<dbReference type="PANTHER" id="PTHR43546:SF3">
    <property type="entry name" value="UPF0173 METAL-DEPENDENT HYDROLASE MJ1163"/>
    <property type="match status" value="1"/>
</dbReference>
<comment type="caution">
    <text evidence="7">The sequence shown here is derived from an EMBL/GenBank/DDBJ whole genome shotgun (WGS) entry which is preliminary data.</text>
</comment>
<comment type="catalytic activity">
    <reaction evidence="4">
        <text>3',5'-cyclic UMP + H2O = UMP + H(+)</text>
        <dbReference type="Rhea" id="RHEA:70575"/>
        <dbReference type="ChEBI" id="CHEBI:15377"/>
        <dbReference type="ChEBI" id="CHEBI:15378"/>
        <dbReference type="ChEBI" id="CHEBI:57865"/>
        <dbReference type="ChEBI" id="CHEBI:184387"/>
    </reaction>
    <physiologicalReaction direction="left-to-right" evidence="4">
        <dbReference type="Rhea" id="RHEA:70576"/>
    </physiologicalReaction>
</comment>
<dbReference type="Pfam" id="PF12706">
    <property type="entry name" value="Lactamase_B_2"/>
    <property type="match status" value="1"/>
</dbReference>
<dbReference type="InterPro" id="IPR036866">
    <property type="entry name" value="RibonucZ/Hydroxyglut_hydro"/>
</dbReference>
<evidence type="ECO:0000256" key="2">
    <source>
        <dbReference type="ARBA" id="ARBA00034221"/>
    </source>
</evidence>
<sequence>MKITFLGHATTLVEAGGKTVVIDPFLTHNPSASLKAEEVKADAVLLTHGHGDHISDALQIAKQNDCPIIAMVELANHFQSLGAKTHGLNLGGSYQFEFGRVKLTLAFHSSGIDLEDGSVKYAGEPSGILLTMGGKTFYHAGDTALFGDMKLIGEMHEIDVAALPIGDNFTMGPEDAAVAASWIKAGVTFPIHYNTFPVIQQDPERFVKLLEEKQLRGQVLQPGQSLEV</sequence>
<evidence type="ECO:0000256" key="4">
    <source>
        <dbReference type="ARBA" id="ARBA00048505"/>
    </source>
</evidence>
<dbReference type="NCBIfam" id="NF001911">
    <property type="entry name" value="PRK00685.1"/>
    <property type="match status" value="1"/>
</dbReference>
<keyword evidence="1 5" id="KW-0378">Hydrolase</keyword>
<protein>
    <recommendedName>
        <fullName evidence="5">UPF0173 metal-dependent hydrolase JOD01_002309</fullName>
    </recommendedName>
</protein>
<dbReference type="Proteomes" id="UP000717624">
    <property type="component" value="Unassembled WGS sequence"/>
</dbReference>
<comment type="similarity">
    <text evidence="5">Belongs to the UPF0173 family.</text>
</comment>
<dbReference type="PANTHER" id="PTHR43546">
    <property type="entry name" value="UPF0173 METAL-DEPENDENT HYDROLASE MJ1163-RELATED"/>
    <property type="match status" value="1"/>
</dbReference>
<keyword evidence="8" id="KW-1185">Reference proteome</keyword>
<evidence type="ECO:0000313" key="7">
    <source>
        <dbReference type="EMBL" id="MBM7590699.1"/>
    </source>
</evidence>
<dbReference type="SUPFAM" id="SSF56281">
    <property type="entry name" value="Metallo-hydrolase/oxidoreductase"/>
    <property type="match status" value="1"/>
</dbReference>
<evidence type="ECO:0000256" key="5">
    <source>
        <dbReference type="HAMAP-Rule" id="MF_00457"/>
    </source>
</evidence>
<reference evidence="7" key="1">
    <citation type="submission" date="2021-01" db="EMBL/GenBank/DDBJ databases">
        <title>Genomic Encyclopedia of Type Strains, Phase IV (KMG-IV): sequencing the most valuable type-strain genomes for metagenomic binning, comparative biology and taxonomic classification.</title>
        <authorList>
            <person name="Goeker M."/>
        </authorList>
    </citation>
    <scope>NUCLEOTIDE SEQUENCE</scope>
    <source>
        <strain evidence="7">DSM 25523</strain>
    </source>
</reference>
<evidence type="ECO:0000256" key="3">
    <source>
        <dbReference type="ARBA" id="ARBA00034301"/>
    </source>
</evidence>
<dbReference type="SMART" id="SM00849">
    <property type="entry name" value="Lactamase_B"/>
    <property type="match status" value="1"/>
</dbReference>
<gene>
    <name evidence="7" type="ORF">JOD01_002309</name>
</gene>
<comment type="catalytic activity">
    <reaction evidence="2">
        <text>3',5'-cyclic CMP + H2O = CMP + H(+)</text>
        <dbReference type="Rhea" id="RHEA:72675"/>
        <dbReference type="ChEBI" id="CHEBI:15377"/>
        <dbReference type="ChEBI" id="CHEBI:15378"/>
        <dbReference type="ChEBI" id="CHEBI:58003"/>
        <dbReference type="ChEBI" id="CHEBI:60377"/>
    </reaction>
    <physiologicalReaction direction="left-to-right" evidence="2">
        <dbReference type="Rhea" id="RHEA:72676"/>
    </physiologicalReaction>
</comment>
<organism evidence="7 8">
    <name type="scientific">Brevibacillus fulvus</name>
    <dbReference type="NCBI Taxonomy" id="1125967"/>
    <lineage>
        <taxon>Bacteria</taxon>
        <taxon>Bacillati</taxon>
        <taxon>Bacillota</taxon>
        <taxon>Bacilli</taxon>
        <taxon>Bacillales</taxon>
        <taxon>Paenibacillaceae</taxon>
        <taxon>Brevibacillus</taxon>
    </lineage>
</organism>
<evidence type="ECO:0000313" key="8">
    <source>
        <dbReference type="Proteomes" id="UP000717624"/>
    </source>
</evidence>
<proteinExistence type="inferred from homology"/>
<evidence type="ECO:0000256" key="1">
    <source>
        <dbReference type="ARBA" id="ARBA00022801"/>
    </source>
</evidence>
<dbReference type="HAMAP" id="MF_00457">
    <property type="entry name" value="UPF0173"/>
    <property type="match status" value="1"/>
</dbReference>
<dbReference type="Gene3D" id="3.60.15.10">
    <property type="entry name" value="Ribonuclease Z/Hydroxyacylglutathione hydrolase-like"/>
    <property type="match status" value="1"/>
</dbReference>
<dbReference type="GO" id="GO:0016787">
    <property type="term" value="F:hydrolase activity"/>
    <property type="evidence" value="ECO:0007669"/>
    <property type="project" value="UniProtKB-UniRule"/>
</dbReference>